<keyword evidence="4" id="KW-1185">Reference proteome</keyword>
<dbReference type="Gene3D" id="3.40.1440.10">
    <property type="entry name" value="GIY-YIG endonuclease"/>
    <property type="match status" value="1"/>
</dbReference>
<accession>A0A2S8BA04</accession>
<evidence type="ECO:0000256" key="1">
    <source>
        <dbReference type="ARBA" id="ARBA00007435"/>
    </source>
</evidence>
<dbReference type="PANTHER" id="PTHR34477:SF5">
    <property type="entry name" value="BSL5627 PROTEIN"/>
    <property type="match status" value="1"/>
</dbReference>
<name>A0A2S8BA04_9SPHN</name>
<keyword evidence="3" id="KW-0540">Nuclease</keyword>
<dbReference type="Proteomes" id="UP000238954">
    <property type="component" value="Chromosome"/>
</dbReference>
<feature type="domain" description="GIY-YIG" evidence="2">
    <location>
        <begin position="1"/>
        <end position="70"/>
    </location>
</feature>
<evidence type="ECO:0000313" key="3">
    <source>
        <dbReference type="EMBL" id="PQM29254.1"/>
    </source>
</evidence>
<dbReference type="PANTHER" id="PTHR34477">
    <property type="entry name" value="UPF0213 PROTEIN YHBQ"/>
    <property type="match status" value="1"/>
</dbReference>
<dbReference type="GO" id="GO:0004519">
    <property type="term" value="F:endonuclease activity"/>
    <property type="evidence" value="ECO:0007669"/>
    <property type="project" value="UniProtKB-KW"/>
</dbReference>
<dbReference type="EMBL" id="PHFW01000002">
    <property type="protein sequence ID" value="PQM29254.1"/>
    <property type="molecule type" value="Genomic_DNA"/>
</dbReference>
<keyword evidence="3" id="KW-0378">Hydrolase</keyword>
<dbReference type="SUPFAM" id="SSF82771">
    <property type="entry name" value="GIY-YIG endonuclease"/>
    <property type="match status" value="1"/>
</dbReference>
<protein>
    <submittedName>
        <fullName evidence="3">Endonuclease</fullName>
    </submittedName>
</protein>
<sequence>MANRKNGAIYTGSTSKLVQRVYQHREMLVEGFTKTHGCVLLVWFEAHEDLQEARRRELQIKRWKRSWKVRMVEETNPDWRDLWVEIQG</sequence>
<proteinExistence type="inferred from homology"/>
<dbReference type="PROSITE" id="PS50164">
    <property type="entry name" value="GIY_YIG"/>
    <property type="match status" value="1"/>
</dbReference>
<dbReference type="InterPro" id="IPR000305">
    <property type="entry name" value="GIY-YIG_endonuc"/>
</dbReference>
<dbReference type="InterPro" id="IPR035901">
    <property type="entry name" value="GIY-YIG_endonuc_sf"/>
</dbReference>
<dbReference type="CDD" id="cd10448">
    <property type="entry name" value="GIY-YIG_unchar_3"/>
    <property type="match status" value="1"/>
</dbReference>
<dbReference type="Pfam" id="PF01541">
    <property type="entry name" value="GIY-YIG"/>
    <property type="match status" value="1"/>
</dbReference>
<comment type="caution">
    <text evidence="3">The sequence shown here is derived from an EMBL/GenBank/DDBJ whole genome shotgun (WGS) entry which is preliminary data.</text>
</comment>
<gene>
    <name evidence="3" type="ORF">CVO77_06985</name>
</gene>
<evidence type="ECO:0000313" key="4">
    <source>
        <dbReference type="Proteomes" id="UP000238954"/>
    </source>
</evidence>
<dbReference type="AlphaFoldDB" id="A0A2S8BA04"/>
<evidence type="ECO:0000259" key="2">
    <source>
        <dbReference type="PROSITE" id="PS50164"/>
    </source>
</evidence>
<comment type="similarity">
    <text evidence="1">Belongs to the UPF0213 family.</text>
</comment>
<dbReference type="OrthoDB" id="287318at2"/>
<dbReference type="InterPro" id="IPR050190">
    <property type="entry name" value="UPF0213_domain"/>
</dbReference>
<keyword evidence="3" id="KW-0255">Endonuclease</keyword>
<organism evidence="3 4">
    <name type="scientific">Sphingopyxis lindanitolerans</name>
    <dbReference type="NCBI Taxonomy" id="2054227"/>
    <lineage>
        <taxon>Bacteria</taxon>
        <taxon>Pseudomonadati</taxon>
        <taxon>Pseudomonadota</taxon>
        <taxon>Alphaproteobacteria</taxon>
        <taxon>Sphingomonadales</taxon>
        <taxon>Sphingomonadaceae</taxon>
        <taxon>Sphingopyxis</taxon>
    </lineage>
</organism>
<reference evidence="4" key="1">
    <citation type="submission" date="2017-11" db="EMBL/GenBank/DDBJ databases">
        <title>The complete genome sequence of Sphingopyxis pomeranensis sp. nov. strain WS5A3p.</title>
        <authorList>
            <person name="Kaminski M.A."/>
        </authorList>
    </citation>
    <scope>NUCLEOTIDE SEQUENCE [LARGE SCALE GENOMIC DNA]</scope>
    <source>
        <strain evidence="4">WS5A3p</strain>
    </source>
</reference>